<dbReference type="Pfam" id="PF01740">
    <property type="entry name" value="STAS"/>
    <property type="match status" value="1"/>
</dbReference>
<dbReference type="PROSITE" id="PS50801">
    <property type="entry name" value="STAS"/>
    <property type="match status" value="1"/>
</dbReference>
<evidence type="ECO:0000259" key="1">
    <source>
        <dbReference type="PROSITE" id="PS50801"/>
    </source>
</evidence>
<dbReference type="InterPro" id="IPR036513">
    <property type="entry name" value="STAS_dom_sf"/>
</dbReference>
<comment type="caution">
    <text evidence="2">The sequence shown here is derived from an EMBL/GenBank/DDBJ whole genome shotgun (WGS) entry which is preliminary data.</text>
</comment>
<proteinExistence type="predicted"/>
<evidence type="ECO:0000313" key="3">
    <source>
        <dbReference type="Proteomes" id="UP001500325"/>
    </source>
</evidence>
<protein>
    <recommendedName>
        <fullName evidence="1">STAS domain-containing protein</fullName>
    </recommendedName>
</protein>
<accession>A0ABP8VZ63</accession>
<dbReference type="SUPFAM" id="SSF52091">
    <property type="entry name" value="SpoIIaa-like"/>
    <property type="match status" value="1"/>
</dbReference>
<keyword evidence="3" id="KW-1185">Reference proteome</keyword>
<organism evidence="2 3">
    <name type="scientific">Pseudonocardia yuanmonensis</name>
    <dbReference type="NCBI Taxonomy" id="1095914"/>
    <lineage>
        <taxon>Bacteria</taxon>
        <taxon>Bacillati</taxon>
        <taxon>Actinomycetota</taxon>
        <taxon>Actinomycetes</taxon>
        <taxon>Pseudonocardiales</taxon>
        <taxon>Pseudonocardiaceae</taxon>
        <taxon>Pseudonocardia</taxon>
    </lineage>
</organism>
<sequence>MDERDASVTALPSVRGYGRGYGRGTWLEMRAVRPAPWIALLVLSGEIDLTNCVEMGTWVESHRAERVVVDLTEVELLAACGARRLAEVRETLHRRGSELRVVLSGDPLQEQTLRVTGSFDLYASVESAFRKG</sequence>
<dbReference type="Gene3D" id="3.30.750.24">
    <property type="entry name" value="STAS domain"/>
    <property type="match status" value="1"/>
</dbReference>
<name>A0ABP8VZ63_9PSEU</name>
<dbReference type="EMBL" id="BAABIC010000002">
    <property type="protein sequence ID" value="GAA4675895.1"/>
    <property type="molecule type" value="Genomic_DNA"/>
</dbReference>
<feature type="domain" description="STAS" evidence="1">
    <location>
        <begin position="28"/>
        <end position="132"/>
    </location>
</feature>
<evidence type="ECO:0000313" key="2">
    <source>
        <dbReference type="EMBL" id="GAA4675895.1"/>
    </source>
</evidence>
<dbReference type="RefSeq" id="WP_345378020.1">
    <property type="nucleotide sequence ID" value="NZ_BAABIC010000002.1"/>
</dbReference>
<dbReference type="Proteomes" id="UP001500325">
    <property type="component" value="Unassembled WGS sequence"/>
</dbReference>
<reference evidence="3" key="1">
    <citation type="journal article" date="2019" name="Int. J. Syst. Evol. Microbiol.">
        <title>The Global Catalogue of Microorganisms (GCM) 10K type strain sequencing project: providing services to taxonomists for standard genome sequencing and annotation.</title>
        <authorList>
            <consortium name="The Broad Institute Genomics Platform"/>
            <consortium name="The Broad Institute Genome Sequencing Center for Infectious Disease"/>
            <person name="Wu L."/>
            <person name="Ma J."/>
        </authorList>
    </citation>
    <scope>NUCLEOTIDE SEQUENCE [LARGE SCALE GENOMIC DNA]</scope>
    <source>
        <strain evidence="3">JCM 18055</strain>
    </source>
</reference>
<dbReference type="InterPro" id="IPR002645">
    <property type="entry name" value="STAS_dom"/>
</dbReference>
<gene>
    <name evidence="2" type="ORF">GCM10023215_04820</name>
</gene>